<comment type="subcellular location">
    <subcellularLocation>
        <location evidence="1">Nucleus</location>
    </subcellularLocation>
</comment>
<reference evidence="6 7" key="1">
    <citation type="submission" date="2020-08" db="EMBL/GenBank/DDBJ databases">
        <authorList>
            <person name="Koutsovoulos G."/>
            <person name="Danchin GJ E."/>
        </authorList>
    </citation>
    <scope>NUCLEOTIDE SEQUENCE [LARGE SCALE GENOMIC DNA]</scope>
</reference>
<organism evidence="6 7">
    <name type="scientific">Meloidogyne enterolobii</name>
    <name type="common">Root-knot nematode worm</name>
    <name type="synonym">Meloidogyne mayaguensis</name>
    <dbReference type="NCBI Taxonomy" id="390850"/>
    <lineage>
        <taxon>Eukaryota</taxon>
        <taxon>Metazoa</taxon>
        <taxon>Ecdysozoa</taxon>
        <taxon>Nematoda</taxon>
        <taxon>Chromadorea</taxon>
        <taxon>Rhabditida</taxon>
        <taxon>Tylenchina</taxon>
        <taxon>Tylenchomorpha</taxon>
        <taxon>Tylenchoidea</taxon>
        <taxon>Meloidogynidae</taxon>
        <taxon>Meloidogyninae</taxon>
        <taxon>Meloidogyne</taxon>
    </lineage>
</organism>
<keyword evidence="5" id="KW-0539">Nucleus</keyword>
<evidence type="ECO:0000313" key="7">
    <source>
        <dbReference type="Proteomes" id="UP000580250"/>
    </source>
</evidence>
<evidence type="ECO:0000256" key="3">
    <source>
        <dbReference type="ARBA" id="ARBA00022771"/>
    </source>
</evidence>
<evidence type="ECO:0000256" key="5">
    <source>
        <dbReference type="ARBA" id="ARBA00023242"/>
    </source>
</evidence>
<keyword evidence="2" id="KW-0479">Metal-binding</keyword>
<comment type="caution">
    <text evidence="6">The sequence shown here is derived from an EMBL/GenBank/DDBJ whole genome shotgun (WGS) entry which is preliminary data.</text>
</comment>
<dbReference type="PANTHER" id="PTHR13340">
    <property type="entry name" value="GATA ZINC FINGER DOMAIN-CONTAINING"/>
    <property type="match status" value="1"/>
</dbReference>
<dbReference type="AlphaFoldDB" id="A0A6V7U7J9"/>
<dbReference type="EMBL" id="CAJEWN010000042">
    <property type="protein sequence ID" value="CAD2148656.1"/>
    <property type="molecule type" value="Genomic_DNA"/>
</dbReference>
<keyword evidence="3" id="KW-0863">Zinc-finger</keyword>
<dbReference type="GO" id="GO:0005634">
    <property type="term" value="C:nucleus"/>
    <property type="evidence" value="ECO:0007669"/>
    <property type="project" value="UniProtKB-SubCell"/>
</dbReference>
<dbReference type="PANTHER" id="PTHR13340:SF2">
    <property type="entry name" value="GATA ZINC FINGER DOMAIN-CONTAINING PROTEIN 1"/>
    <property type="match status" value="1"/>
</dbReference>
<proteinExistence type="predicted"/>
<sequence>MKHRRKPRTPFFRCNSSRLSRVYTRKHFRIGYRNFQIGDIVRITDSTDGEDYFAQIIQLMVDEYSQGFAFVIWLVPKLGYNFKSSDQFDLSNYTSFMEEEKPVPLSACEFECHSLLPNWSPEDEVRAQFRNELKERIEANKREGIF</sequence>
<name>A0A6V7U7J9_MELEN</name>
<dbReference type="InterPro" id="IPR039050">
    <property type="entry name" value="GATAD1"/>
</dbReference>
<accession>A0A6V7U7J9</accession>
<evidence type="ECO:0000313" key="6">
    <source>
        <dbReference type="EMBL" id="CAD2148656.1"/>
    </source>
</evidence>
<protein>
    <submittedName>
        <fullName evidence="6">Uncharacterized protein</fullName>
    </submittedName>
</protein>
<evidence type="ECO:0000256" key="1">
    <source>
        <dbReference type="ARBA" id="ARBA00004123"/>
    </source>
</evidence>
<evidence type="ECO:0000256" key="4">
    <source>
        <dbReference type="ARBA" id="ARBA00022833"/>
    </source>
</evidence>
<dbReference type="OrthoDB" id="9994231at2759"/>
<gene>
    <name evidence="6" type="ORF">MENT_LOCUS9397</name>
</gene>
<evidence type="ECO:0000256" key="2">
    <source>
        <dbReference type="ARBA" id="ARBA00022723"/>
    </source>
</evidence>
<dbReference type="GO" id="GO:0006325">
    <property type="term" value="P:chromatin organization"/>
    <property type="evidence" value="ECO:0007669"/>
    <property type="project" value="TreeGrafter"/>
</dbReference>
<dbReference type="Proteomes" id="UP000580250">
    <property type="component" value="Unassembled WGS sequence"/>
</dbReference>
<dbReference type="GO" id="GO:0008270">
    <property type="term" value="F:zinc ion binding"/>
    <property type="evidence" value="ECO:0007669"/>
    <property type="project" value="UniProtKB-KW"/>
</dbReference>
<keyword evidence="4" id="KW-0862">Zinc</keyword>